<dbReference type="PATRIC" id="fig|758793.3.peg.5396"/>
<dbReference type="AlphaFoldDB" id="R4X372"/>
<dbReference type="HOGENOM" id="CLU_3286166_0_0_4"/>
<dbReference type="Proteomes" id="UP000013966">
    <property type="component" value="Plasmid p1"/>
</dbReference>
<keyword evidence="1" id="KW-0614">Plasmid</keyword>
<gene>
    <name evidence="1" type="ORF">BRPE64_DCDS02450</name>
</gene>
<proteinExistence type="predicted"/>
<dbReference type="RefSeq" id="WP_016347890.1">
    <property type="nucleotide sequence ID" value="NC_021289.1"/>
</dbReference>
<sequence>MQHISRFVRIVSTTATAGVALAFLAVAQARPSPARLKSQA</sequence>
<keyword evidence="2" id="KW-1185">Reference proteome</keyword>
<dbReference type="KEGG" id="buo:BRPE64_DCDS02450"/>
<reference evidence="1 2" key="1">
    <citation type="journal article" date="2013" name="Genome Announc.">
        <title>Complete Genome Sequence of Burkholderia sp. Strain RPE64, Bacterial Symbiont of the Bean Bug Riptortus pedestris.</title>
        <authorList>
            <person name="Shibata T.F."/>
            <person name="Maeda T."/>
            <person name="Nikoh N."/>
            <person name="Yamaguchi K."/>
            <person name="Oshima K."/>
            <person name="Hattori M."/>
            <person name="Nishiyama T."/>
            <person name="Hasebe M."/>
            <person name="Fukatsu T."/>
            <person name="Kikuchi Y."/>
            <person name="Shigenobu S."/>
        </authorList>
    </citation>
    <scope>NUCLEOTIDE SEQUENCE [LARGE SCALE GENOMIC DNA]</scope>
    <source>
        <plasmid evidence="1 2">p1</plasmid>
    </source>
</reference>
<protein>
    <submittedName>
        <fullName evidence="1">Uncharacterized protein</fullName>
    </submittedName>
</protein>
<geneLocation type="plasmid" evidence="1 2">
    <name>p1</name>
</geneLocation>
<organism evidence="1 2">
    <name type="scientific">Caballeronia insecticola</name>
    <dbReference type="NCBI Taxonomy" id="758793"/>
    <lineage>
        <taxon>Bacteria</taxon>
        <taxon>Pseudomonadati</taxon>
        <taxon>Pseudomonadota</taxon>
        <taxon>Betaproteobacteria</taxon>
        <taxon>Burkholderiales</taxon>
        <taxon>Burkholderiaceae</taxon>
        <taxon>Caballeronia</taxon>
    </lineage>
</organism>
<accession>R4X372</accession>
<evidence type="ECO:0000313" key="1">
    <source>
        <dbReference type="EMBL" id="BAN27181.1"/>
    </source>
</evidence>
<dbReference type="EMBL" id="AP013061">
    <property type="protein sequence ID" value="BAN27181.1"/>
    <property type="molecule type" value="Genomic_DNA"/>
</dbReference>
<reference evidence="1 2" key="2">
    <citation type="journal article" date="2018" name="Int. J. Syst. Evol. Microbiol.">
        <title>Burkholderia insecticola sp. nov., a gut symbiotic bacterium of the bean bug Riptortus pedestris.</title>
        <authorList>
            <person name="Takeshita K."/>
            <person name="Tamaki H."/>
            <person name="Ohbayashi T."/>
            <person name="Meng X.-Y."/>
            <person name="Sone T."/>
            <person name="Mitani Y."/>
            <person name="Peeters C."/>
            <person name="Kikuchi Y."/>
            <person name="Vandamme P."/>
        </authorList>
    </citation>
    <scope>NUCLEOTIDE SEQUENCE [LARGE SCALE GENOMIC DNA]</scope>
    <source>
        <strain evidence="1">RPE64</strain>
        <plasmid evidence="1 2">p1</plasmid>
    </source>
</reference>
<evidence type="ECO:0000313" key="2">
    <source>
        <dbReference type="Proteomes" id="UP000013966"/>
    </source>
</evidence>
<name>R4X372_9BURK</name>